<proteinExistence type="predicted"/>
<reference evidence="1" key="1">
    <citation type="submission" date="2018-05" db="EMBL/GenBank/DDBJ databases">
        <authorList>
            <person name="Lanie J.A."/>
            <person name="Ng W.-L."/>
            <person name="Kazmierczak K.M."/>
            <person name="Andrzejewski T.M."/>
            <person name="Davidsen T.M."/>
            <person name="Wayne K.J."/>
            <person name="Tettelin H."/>
            <person name="Glass J.I."/>
            <person name="Rusch D."/>
            <person name="Podicherti R."/>
            <person name="Tsui H.-C.T."/>
            <person name="Winkler M.E."/>
        </authorList>
    </citation>
    <scope>NUCLEOTIDE SEQUENCE</scope>
</reference>
<feature type="non-terminal residue" evidence="1">
    <location>
        <position position="1"/>
    </location>
</feature>
<name>A0A382Q5M2_9ZZZZ</name>
<dbReference type="EMBL" id="UINC01111772">
    <property type="protein sequence ID" value="SVC80228.1"/>
    <property type="molecule type" value="Genomic_DNA"/>
</dbReference>
<protein>
    <submittedName>
        <fullName evidence="1">Uncharacterized protein</fullName>
    </submittedName>
</protein>
<sequence length="26" mass="3070">ALKRAHKNNLDYTAGMEKLVRHVYKL</sequence>
<organism evidence="1">
    <name type="scientific">marine metagenome</name>
    <dbReference type="NCBI Taxonomy" id="408172"/>
    <lineage>
        <taxon>unclassified sequences</taxon>
        <taxon>metagenomes</taxon>
        <taxon>ecological metagenomes</taxon>
    </lineage>
</organism>
<gene>
    <name evidence="1" type="ORF">METZ01_LOCUS333082</name>
</gene>
<dbReference type="AlphaFoldDB" id="A0A382Q5M2"/>
<evidence type="ECO:0000313" key="1">
    <source>
        <dbReference type="EMBL" id="SVC80228.1"/>
    </source>
</evidence>
<accession>A0A382Q5M2</accession>